<dbReference type="NCBIfam" id="TIGR04056">
    <property type="entry name" value="OMP_RagA_SusC"/>
    <property type="match status" value="1"/>
</dbReference>
<evidence type="ECO:0000256" key="4">
    <source>
        <dbReference type="ARBA" id="ARBA00022692"/>
    </source>
</evidence>
<keyword evidence="5 7" id="KW-0472">Membrane</keyword>
<keyword evidence="3 7" id="KW-1134">Transmembrane beta strand</keyword>
<dbReference type="InterPro" id="IPR037066">
    <property type="entry name" value="Plug_dom_sf"/>
</dbReference>
<protein>
    <submittedName>
        <fullName evidence="9">TonB-linked outer membrane protein, SusC/RagA family</fullName>
    </submittedName>
</protein>
<comment type="similarity">
    <text evidence="7">Belongs to the TonB-dependent receptor family.</text>
</comment>
<feature type="domain" description="TonB-dependent receptor plug" evidence="8">
    <location>
        <begin position="219"/>
        <end position="326"/>
    </location>
</feature>
<evidence type="ECO:0000256" key="7">
    <source>
        <dbReference type="PROSITE-ProRule" id="PRU01360"/>
    </source>
</evidence>
<dbReference type="Pfam" id="PF13620">
    <property type="entry name" value="CarboxypepD_reg"/>
    <property type="match status" value="1"/>
</dbReference>
<dbReference type="SUPFAM" id="SSF56935">
    <property type="entry name" value="Porins"/>
    <property type="match status" value="1"/>
</dbReference>
<dbReference type="SUPFAM" id="SSF49464">
    <property type="entry name" value="Carboxypeptidase regulatory domain-like"/>
    <property type="match status" value="1"/>
</dbReference>
<dbReference type="InterPro" id="IPR036942">
    <property type="entry name" value="Beta-barrel_TonB_sf"/>
</dbReference>
<evidence type="ECO:0000256" key="1">
    <source>
        <dbReference type="ARBA" id="ARBA00004571"/>
    </source>
</evidence>
<dbReference type="EMBL" id="FOAF01000001">
    <property type="protein sequence ID" value="SEL01819.1"/>
    <property type="molecule type" value="Genomic_DNA"/>
</dbReference>
<evidence type="ECO:0000256" key="2">
    <source>
        <dbReference type="ARBA" id="ARBA00022448"/>
    </source>
</evidence>
<evidence type="ECO:0000256" key="6">
    <source>
        <dbReference type="ARBA" id="ARBA00023237"/>
    </source>
</evidence>
<evidence type="ECO:0000256" key="5">
    <source>
        <dbReference type="ARBA" id="ARBA00023136"/>
    </source>
</evidence>
<dbReference type="OrthoDB" id="9768177at2"/>
<evidence type="ECO:0000313" key="9">
    <source>
        <dbReference type="EMBL" id="SEL01819.1"/>
    </source>
</evidence>
<dbReference type="GO" id="GO:0009279">
    <property type="term" value="C:cell outer membrane"/>
    <property type="evidence" value="ECO:0007669"/>
    <property type="project" value="UniProtKB-SubCell"/>
</dbReference>
<sequence>MVKILKGYFLYGLLIMKISSLAFIILTLTAGTLLAKKGHAQQLSDVQIHMSAPQLTLDEVLQSVQEQSGFTMMYNPKAIKSNRKITLTTKQQNAADLLTFLAENYALTIQQNGQYIYVKPLAIPAIISGTVTDESGISLPGASIRVKGSNQGSMANEQGQFSLSLKPGTYIVNVSYIGYQSREFENIVLSENQRYTLNPVLKGMGVLKEVEVSYGQQRQREISGSIVDLDASSLQSMPVGQFAQQLQGKVAGVQVGQPNGQPGRGMEFRIRGAASLSSGNQPLFVIDGMPITGSINNINPAEIESYTILKDASASSLYGSRAANGVVLITTKHAKPGDAKVDFNSFYGVQKIPQKGIPKMMTAREFAQFQNEYFEDRVKYENYKGKLDPVYENPDRYGEGTNWFDVLTRTAPIQNYDLTISSAREKSSSTVVMGYQNQQGVVINTGTQLFSLRFNQDLRLNNDKLKLGINFAPSYRLDHNNRLQTEGVGGLIQKASEASPLIAPIDENGEMPLYVNSPGMVANVNPYKQYMLTKDDYKTTRMLGNAYVNYEIVKGLSIKGNLGLDMGAETRNRFIPASITASNIATGSSSSVSNYSYTAETYLNYNRRFGDHYLEALVGYSAQRFNQEGNSLTGTNFPNDDVEWISAAPVISEGSSNTTAYSLLSTISRLNYHYKGKYLLSAAMRYDGSSRFGQDKRYGVFPSISVGWVVSDENFMRNWQAIELLKIRSSYGITGNNNIGNYTHIANIGNYNYIVNGTLTPGLTISSLGNPELGWERNKQFDIGLDLSLFQNRLAFTYDYYHKVSDGLIQARPIPQASGFSSVIANIGVLKFWGHEFSIRSNNQFGQLTWSSSFNISFDRNRIQSLVSPGFLRRNNTISSDYYRNQEGQPLGMFYGFVFDGLYKDEADFENTAKHVSSSVGSIKMRDINSDGIIDDNDRTFIGDPNPDFLFGFTNDFSYKNFDLGIAINGSAGGKIITPSKWAYLTNLDGARMILAAAKDRWRSPENPGSGVYPRTMTGTTVMGRNVNSQWVESGSFLKVNNITLGYRFNIQNNKLLNQLRVYASVQNAFIITGYTGINPEVSLDGLNGTSIGIDENAYPVPRTYSLGLSLTIK</sequence>
<dbReference type="InterPro" id="IPR039426">
    <property type="entry name" value="TonB-dep_rcpt-like"/>
</dbReference>
<dbReference type="Gene3D" id="2.40.170.20">
    <property type="entry name" value="TonB-dependent receptor, beta-barrel domain"/>
    <property type="match status" value="1"/>
</dbReference>
<reference evidence="10" key="1">
    <citation type="submission" date="2016-10" db="EMBL/GenBank/DDBJ databases">
        <authorList>
            <person name="Varghese N."/>
            <person name="Submissions S."/>
        </authorList>
    </citation>
    <scope>NUCLEOTIDE SEQUENCE [LARGE SCALE GENOMIC DNA]</scope>
    <source>
        <strain evidence="10">DSM 18733</strain>
    </source>
</reference>
<evidence type="ECO:0000259" key="8">
    <source>
        <dbReference type="Pfam" id="PF07715"/>
    </source>
</evidence>
<dbReference type="Gene3D" id="2.170.130.10">
    <property type="entry name" value="TonB-dependent receptor, plug domain"/>
    <property type="match status" value="1"/>
</dbReference>
<proteinExistence type="inferred from homology"/>
<dbReference type="InterPro" id="IPR012910">
    <property type="entry name" value="Plug_dom"/>
</dbReference>
<keyword evidence="4 7" id="KW-0812">Transmembrane</keyword>
<gene>
    <name evidence="9" type="ORF">SAMN05661044_01756</name>
</gene>
<dbReference type="Pfam" id="PF07715">
    <property type="entry name" value="Plug"/>
    <property type="match status" value="1"/>
</dbReference>
<dbReference type="RefSeq" id="WP_093322181.1">
    <property type="nucleotide sequence ID" value="NZ_FOAF01000001.1"/>
</dbReference>
<keyword evidence="10" id="KW-1185">Reference proteome</keyword>
<dbReference type="STRING" id="407022.SAMN05661044_01756"/>
<dbReference type="PROSITE" id="PS52016">
    <property type="entry name" value="TONB_DEPENDENT_REC_3"/>
    <property type="match status" value="1"/>
</dbReference>
<accession>A0A1H7LSI3</accession>
<dbReference type="AlphaFoldDB" id="A0A1H7LSI3"/>
<evidence type="ECO:0000256" key="3">
    <source>
        <dbReference type="ARBA" id="ARBA00022452"/>
    </source>
</evidence>
<name>A0A1H7LSI3_OLID1</name>
<comment type="subcellular location">
    <subcellularLocation>
        <location evidence="1 7">Cell outer membrane</location>
        <topology evidence="1 7">Multi-pass membrane protein</topology>
    </subcellularLocation>
</comment>
<dbReference type="Proteomes" id="UP000199421">
    <property type="component" value="Unassembled WGS sequence"/>
</dbReference>
<organism evidence="9 10">
    <name type="scientific">Olivibacter domesticus</name>
    <name type="common">Pseudosphingobacterium domesticum</name>
    <dbReference type="NCBI Taxonomy" id="407022"/>
    <lineage>
        <taxon>Bacteria</taxon>
        <taxon>Pseudomonadati</taxon>
        <taxon>Bacteroidota</taxon>
        <taxon>Sphingobacteriia</taxon>
        <taxon>Sphingobacteriales</taxon>
        <taxon>Sphingobacteriaceae</taxon>
        <taxon>Olivibacter</taxon>
    </lineage>
</organism>
<dbReference type="NCBIfam" id="TIGR04057">
    <property type="entry name" value="SusC_RagA_signa"/>
    <property type="match status" value="1"/>
</dbReference>
<dbReference type="InterPro" id="IPR023996">
    <property type="entry name" value="TonB-dep_OMP_SusC/RagA"/>
</dbReference>
<keyword evidence="6 7" id="KW-0998">Cell outer membrane</keyword>
<evidence type="ECO:0000313" key="10">
    <source>
        <dbReference type="Proteomes" id="UP000199421"/>
    </source>
</evidence>
<dbReference type="Gene3D" id="2.60.40.1120">
    <property type="entry name" value="Carboxypeptidase-like, regulatory domain"/>
    <property type="match status" value="1"/>
</dbReference>
<dbReference type="InterPro" id="IPR008969">
    <property type="entry name" value="CarboxyPept-like_regulatory"/>
</dbReference>
<keyword evidence="2 7" id="KW-0813">Transport</keyword>
<dbReference type="InterPro" id="IPR023997">
    <property type="entry name" value="TonB-dep_OMP_SusC/RagA_CS"/>
</dbReference>